<dbReference type="AlphaFoldDB" id="A0AAD2G3X4"/>
<feature type="region of interest" description="Disordered" evidence="1">
    <location>
        <begin position="558"/>
        <end position="577"/>
    </location>
</feature>
<dbReference type="Proteomes" id="UP001295423">
    <property type="component" value="Unassembled WGS sequence"/>
</dbReference>
<evidence type="ECO:0000256" key="1">
    <source>
        <dbReference type="SAM" id="MobiDB-lite"/>
    </source>
</evidence>
<gene>
    <name evidence="4" type="ORF">CYCCA115_LOCUS19423</name>
</gene>
<comment type="caution">
    <text evidence="4">The sequence shown here is derived from an EMBL/GenBank/DDBJ whole genome shotgun (WGS) entry which is preliminary data.</text>
</comment>
<keyword evidence="2" id="KW-0812">Transmembrane</keyword>
<feature type="compositionally biased region" description="Polar residues" evidence="1">
    <location>
        <begin position="239"/>
        <end position="256"/>
    </location>
</feature>
<evidence type="ECO:0000313" key="5">
    <source>
        <dbReference type="Proteomes" id="UP001295423"/>
    </source>
</evidence>
<dbReference type="EMBL" id="CAKOGP040002091">
    <property type="protein sequence ID" value="CAJ1961887.1"/>
    <property type="molecule type" value="Genomic_DNA"/>
</dbReference>
<feature type="compositionally biased region" description="Low complexity" evidence="1">
    <location>
        <begin position="185"/>
        <end position="206"/>
    </location>
</feature>
<keyword evidence="2" id="KW-0472">Membrane</keyword>
<organism evidence="4 5">
    <name type="scientific">Cylindrotheca closterium</name>
    <dbReference type="NCBI Taxonomy" id="2856"/>
    <lineage>
        <taxon>Eukaryota</taxon>
        <taxon>Sar</taxon>
        <taxon>Stramenopiles</taxon>
        <taxon>Ochrophyta</taxon>
        <taxon>Bacillariophyta</taxon>
        <taxon>Bacillariophyceae</taxon>
        <taxon>Bacillariophycidae</taxon>
        <taxon>Bacillariales</taxon>
        <taxon>Bacillariaceae</taxon>
        <taxon>Cylindrotheca</taxon>
    </lineage>
</organism>
<feature type="chain" id="PRO_5042226394" evidence="3">
    <location>
        <begin position="20"/>
        <end position="639"/>
    </location>
</feature>
<reference evidence="4" key="1">
    <citation type="submission" date="2023-08" db="EMBL/GenBank/DDBJ databases">
        <authorList>
            <person name="Audoor S."/>
            <person name="Bilcke G."/>
        </authorList>
    </citation>
    <scope>NUCLEOTIDE SEQUENCE</scope>
</reference>
<keyword evidence="2" id="KW-1133">Transmembrane helix</keyword>
<name>A0AAD2G3X4_9STRA</name>
<feature type="compositionally biased region" description="Low complexity" evidence="1">
    <location>
        <begin position="268"/>
        <end position="298"/>
    </location>
</feature>
<keyword evidence="3" id="KW-0732">Signal</keyword>
<feature type="compositionally biased region" description="Low complexity" evidence="1">
    <location>
        <begin position="311"/>
        <end position="334"/>
    </location>
</feature>
<feature type="transmembrane region" description="Helical" evidence="2">
    <location>
        <begin position="589"/>
        <end position="608"/>
    </location>
</feature>
<feature type="compositionally biased region" description="Polar residues" evidence="1">
    <location>
        <begin position="299"/>
        <end position="309"/>
    </location>
</feature>
<evidence type="ECO:0000313" key="4">
    <source>
        <dbReference type="EMBL" id="CAJ1961887.1"/>
    </source>
</evidence>
<sequence length="639" mass="67854">MTIKFAFILFSTAIVHVCGWNEFGQRTTVDTQLSTNLRRRKSSIWDEARQRPQRIYRIREDLVFEESLQYESLLDMVSFSISMSMITSSRPTASPVHLEPPPFVIPTASPTVAVPSSGPTVIPTTVPSDEPTNSPVHTEPPQLVIPTVSPTIVVSSSGPTAIPTAVLSDEPTTSPVHTEPPPLILPTSSPTLAAPPSSSGPTTIPTKVPSDEPTNSPVHTEPPPLILPTAVPTDEPTEFPTQPTALLPGASQSPTGEVSMEPTVTPIPTSTRSPTVAPTTAVPTASPAPTLSPSLTPSQKPSISSSPTESPRPSASSNPSSPPSTSQAPTLSPSMAPSPKPSVSMFPTLSQSPSSSGMPSGRPSESSAPTTSAAPTLIPTILDPSLVETFAPSSQSQTTPTVAFDCLDNDILSLGDASDVNTTLINLFVGYHVESSSNSTDDYLAELEQSLLLTAVAAALGCNRPDLRRRNLMEARNRNLLKQSTIIDSVPCNTTVDGAVSCTTIETDLVFFLKGEVDPDTAEFSGYSAIRDKMTDDEYIGKIPTVLKLIYKSPLPLPAPPQVNEDPNNNNGDNEGLNARNVKLQVSPWTIGACVASVFGGAVSFLVWSRNRRSRHHRHIQLVDDCSMMETSSRNPVSV</sequence>
<feature type="compositionally biased region" description="Low complexity" evidence="1">
    <location>
        <begin position="344"/>
        <end position="375"/>
    </location>
</feature>
<feature type="signal peptide" evidence="3">
    <location>
        <begin position="1"/>
        <end position="19"/>
    </location>
</feature>
<feature type="compositionally biased region" description="Low complexity" evidence="1">
    <location>
        <begin position="564"/>
        <end position="577"/>
    </location>
</feature>
<feature type="region of interest" description="Disordered" evidence="1">
    <location>
        <begin position="163"/>
        <end position="375"/>
    </location>
</feature>
<accession>A0AAD2G3X4</accession>
<protein>
    <submittedName>
        <fullName evidence="4">Uncharacterized protein</fullName>
    </submittedName>
</protein>
<evidence type="ECO:0000256" key="2">
    <source>
        <dbReference type="SAM" id="Phobius"/>
    </source>
</evidence>
<proteinExistence type="predicted"/>
<keyword evidence="5" id="KW-1185">Reference proteome</keyword>
<evidence type="ECO:0000256" key="3">
    <source>
        <dbReference type="SAM" id="SignalP"/>
    </source>
</evidence>